<feature type="binding site" evidence="3">
    <location>
        <position position="57"/>
    </location>
    <ligand>
        <name>Mg(2+)</name>
        <dbReference type="ChEBI" id="CHEBI:18420"/>
    </ligand>
</feature>
<sequence length="159" mass="17790">MSDYKRPESVLVLVYTAAGEVLLLERREPPGFWQSVTGSLEWGESATAAALRELREETGLDAGPALRDCRMQSRFPILPAWRARYAPDVAENLEHVYAVCYSSLPPVRLDPAEHRRCHWLPAVEAAAQAGSVTNREAIRRLLPGRSGVESPSSLLRRRR</sequence>
<dbReference type="PANTHER" id="PTHR43046:SF14">
    <property type="entry name" value="MUTT_NUDIX FAMILY PROTEIN"/>
    <property type="match status" value="1"/>
</dbReference>
<dbReference type="RefSeq" id="WP_125180392.1">
    <property type="nucleotide sequence ID" value="NZ_QZMU01000001.1"/>
</dbReference>
<keyword evidence="3" id="KW-0460">Magnesium</keyword>
<dbReference type="PROSITE" id="PS00893">
    <property type="entry name" value="NUDIX_BOX"/>
    <property type="match status" value="1"/>
</dbReference>
<feature type="binding site" evidence="2">
    <location>
        <position position="5"/>
    </location>
    <ligand>
        <name>substrate</name>
    </ligand>
</feature>
<protein>
    <submittedName>
        <fullName evidence="5">Dihydroneopterin triphosphate diphosphatase</fullName>
        <ecNumber evidence="5">3.6.1.67</ecNumber>
    </submittedName>
</protein>
<evidence type="ECO:0000256" key="3">
    <source>
        <dbReference type="PIRSR" id="PIRSR603564-2"/>
    </source>
</evidence>
<dbReference type="Gene3D" id="3.90.79.10">
    <property type="entry name" value="Nucleoside Triphosphate Pyrophosphohydrolase"/>
    <property type="match status" value="1"/>
</dbReference>
<dbReference type="Proteomes" id="UP000287798">
    <property type="component" value="Unassembled WGS sequence"/>
</dbReference>
<dbReference type="NCBIfam" id="NF006961">
    <property type="entry name" value="PRK09438.1"/>
    <property type="match status" value="1"/>
</dbReference>
<dbReference type="CDD" id="cd04664">
    <property type="entry name" value="NUDIX_DHNTPase_like"/>
    <property type="match status" value="1"/>
</dbReference>
<dbReference type="InterPro" id="IPR000086">
    <property type="entry name" value="NUDIX_hydrolase_dom"/>
</dbReference>
<evidence type="ECO:0000259" key="4">
    <source>
        <dbReference type="PROSITE" id="PS51462"/>
    </source>
</evidence>
<comment type="caution">
    <text evidence="5">The sequence shown here is derived from an EMBL/GenBank/DDBJ whole genome shotgun (WGS) entry which is preliminary data.</text>
</comment>
<dbReference type="GO" id="GO:0046656">
    <property type="term" value="P:folic acid biosynthetic process"/>
    <property type="evidence" value="ECO:0007669"/>
    <property type="project" value="InterPro"/>
</dbReference>
<evidence type="ECO:0000256" key="1">
    <source>
        <dbReference type="ARBA" id="ARBA00022801"/>
    </source>
</evidence>
<feature type="binding site" evidence="3">
    <location>
        <position position="113"/>
    </location>
    <ligand>
        <name>Mg(2+)</name>
        <dbReference type="ChEBI" id="CHEBI:18420"/>
    </ligand>
</feature>
<organism evidence="5 6">
    <name type="scientific">Thiohalobacter thiocyanaticus</name>
    <dbReference type="NCBI Taxonomy" id="585455"/>
    <lineage>
        <taxon>Bacteria</taxon>
        <taxon>Pseudomonadati</taxon>
        <taxon>Pseudomonadota</taxon>
        <taxon>Gammaproteobacteria</taxon>
        <taxon>Thiohalobacterales</taxon>
        <taxon>Thiohalobacteraceae</taxon>
        <taxon>Thiohalobacter</taxon>
    </lineage>
</organism>
<dbReference type="SUPFAM" id="SSF55811">
    <property type="entry name" value="Nudix"/>
    <property type="match status" value="1"/>
</dbReference>
<evidence type="ECO:0000313" key="5">
    <source>
        <dbReference type="EMBL" id="RRQ21177.1"/>
    </source>
</evidence>
<feature type="binding site" evidence="2">
    <location>
        <position position="131"/>
    </location>
    <ligand>
        <name>substrate</name>
    </ligand>
</feature>
<dbReference type="InterPro" id="IPR020084">
    <property type="entry name" value="NUDIX_hydrolase_CS"/>
</dbReference>
<comment type="cofactor">
    <cofactor evidence="3">
        <name>Mg(2+)</name>
        <dbReference type="ChEBI" id="CHEBI:18420"/>
    </cofactor>
    <text evidence="3">Binds 1 Mg(2+) ion per subunit.</text>
</comment>
<dbReference type="EMBL" id="QZMU01000001">
    <property type="protein sequence ID" value="RRQ21177.1"/>
    <property type="molecule type" value="Genomic_DNA"/>
</dbReference>
<feature type="binding site" evidence="3">
    <location>
        <position position="53"/>
    </location>
    <ligand>
        <name>Mg(2+)</name>
        <dbReference type="ChEBI" id="CHEBI:18420"/>
    </ligand>
</feature>
<dbReference type="InterPro" id="IPR003564">
    <property type="entry name" value="DHNTPase"/>
</dbReference>
<name>A0A426QHE7_9GAMM</name>
<dbReference type="AlphaFoldDB" id="A0A426QHE7"/>
<keyword evidence="1 5" id="KW-0378">Hydrolase</keyword>
<dbReference type="PANTHER" id="PTHR43046">
    <property type="entry name" value="GDP-MANNOSE MANNOSYL HYDROLASE"/>
    <property type="match status" value="1"/>
</dbReference>
<dbReference type="Pfam" id="PF00293">
    <property type="entry name" value="NUDIX"/>
    <property type="match status" value="1"/>
</dbReference>
<dbReference type="GO" id="GO:0008828">
    <property type="term" value="F:dATP diphosphatase activity"/>
    <property type="evidence" value="ECO:0007669"/>
    <property type="project" value="InterPro"/>
</dbReference>
<proteinExistence type="predicted"/>
<evidence type="ECO:0000313" key="6">
    <source>
        <dbReference type="Proteomes" id="UP000287798"/>
    </source>
</evidence>
<dbReference type="PROSITE" id="PS51462">
    <property type="entry name" value="NUDIX"/>
    <property type="match status" value="1"/>
</dbReference>
<reference evidence="5 6" key="1">
    <citation type="journal article" date="2010" name="Int. J. Syst. Evol. Microbiol.">
        <title>Thiohalobacter thiocyanaticus gen. nov., sp. nov., a moderately halophilic, sulfur-oxidizing gammaproteobacterium from hypersaline lakes, that utilizes thiocyanate.</title>
        <authorList>
            <person name="Sorokin D.Y."/>
            <person name="Kovaleva O.L."/>
            <person name="Tourova T.P."/>
            <person name="Muyzer G."/>
        </authorList>
    </citation>
    <scope>NUCLEOTIDE SEQUENCE [LARGE SCALE GENOMIC DNA]</scope>
    <source>
        <strain evidence="5 6">Hrh1</strain>
    </source>
</reference>
<feature type="binding site" evidence="2">
    <location>
        <position position="26"/>
    </location>
    <ligand>
        <name>substrate</name>
    </ligand>
</feature>
<keyword evidence="3" id="KW-0479">Metal-binding</keyword>
<feature type="binding site" evidence="2">
    <location>
        <position position="37"/>
    </location>
    <ligand>
        <name>substrate</name>
    </ligand>
</feature>
<gene>
    <name evidence="5" type="ORF">D6C00_03870</name>
</gene>
<dbReference type="InterPro" id="IPR015797">
    <property type="entry name" value="NUDIX_hydrolase-like_dom_sf"/>
</dbReference>
<keyword evidence="6" id="KW-1185">Reference proteome</keyword>
<dbReference type="EC" id="3.6.1.67" evidence="5"/>
<evidence type="ECO:0000256" key="2">
    <source>
        <dbReference type="PIRSR" id="PIRSR603564-1"/>
    </source>
</evidence>
<dbReference type="OrthoDB" id="7066556at2"/>
<feature type="domain" description="Nudix hydrolase" evidence="4">
    <location>
        <begin position="3"/>
        <end position="142"/>
    </location>
</feature>
<accession>A0A426QHE7</accession>
<dbReference type="PRINTS" id="PR01404">
    <property type="entry name" value="NPPPHYDRLASE"/>
</dbReference>
<dbReference type="GO" id="GO:0046872">
    <property type="term" value="F:metal ion binding"/>
    <property type="evidence" value="ECO:0007669"/>
    <property type="project" value="UniProtKB-KW"/>
</dbReference>
<dbReference type="GO" id="GO:0019177">
    <property type="term" value="F:dihydroneopterin triphosphate pyrophosphohydrolase activity"/>
    <property type="evidence" value="ECO:0007669"/>
    <property type="project" value="UniProtKB-EC"/>
</dbReference>